<reference evidence="1 2" key="1">
    <citation type="journal article" date="2020" name="Microb. Ecol.">
        <title>Ecogenomics of the Marine Benthic Filamentous Cyanobacterium Adonisia.</title>
        <authorList>
            <person name="Walter J.M."/>
            <person name="Coutinho F.H."/>
            <person name="Leomil L."/>
            <person name="Hargreaves P.I."/>
            <person name="Campeao M.E."/>
            <person name="Vieira V.V."/>
            <person name="Silva B.S."/>
            <person name="Fistarol G.O."/>
            <person name="Salomon P.S."/>
            <person name="Sawabe T."/>
            <person name="Mino S."/>
            <person name="Hosokawa M."/>
            <person name="Miyashita H."/>
            <person name="Maruyama F."/>
            <person name="van Verk M.C."/>
            <person name="Dutilh B.E."/>
            <person name="Thompson C.C."/>
            <person name="Thompson F.L."/>
        </authorList>
    </citation>
    <scope>NUCLEOTIDE SEQUENCE [LARGE SCALE GENOMIC DNA]</scope>
    <source>
        <strain evidence="1 2">CCMR0081</strain>
    </source>
</reference>
<keyword evidence="2" id="KW-1185">Reference proteome</keyword>
<name>A0A6M0RIJ6_9CYAN</name>
<accession>A0A6M0RIJ6</accession>
<dbReference type="Proteomes" id="UP000481033">
    <property type="component" value="Unassembled WGS sequence"/>
</dbReference>
<comment type="caution">
    <text evidence="1">The sequence shown here is derived from an EMBL/GenBank/DDBJ whole genome shotgun (WGS) entry which is preliminary data.</text>
</comment>
<evidence type="ECO:0000313" key="1">
    <source>
        <dbReference type="EMBL" id="NEZ56078.1"/>
    </source>
</evidence>
<proteinExistence type="predicted"/>
<organism evidence="1 2">
    <name type="scientific">Adonisia turfae CCMR0081</name>
    <dbReference type="NCBI Taxonomy" id="2292702"/>
    <lineage>
        <taxon>Bacteria</taxon>
        <taxon>Bacillati</taxon>
        <taxon>Cyanobacteriota</taxon>
        <taxon>Adonisia</taxon>
        <taxon>Adonisia turfae</taxon>
    </lineage>
</organism>
<dbReference type="EMBL" id="QXHD01000004">
    <property type="protein sequence ID" value="NEZ56078.1"/>
    <property type="molecule type" value="Genomic_DNA"/>
</dbReference>
<dbReference type="RefSeq" id="WP_163670092.1">
    <property type="nucleotide sequence ID" value="NZ_QXHD01000004.1"/>
</dbReference>
<protein>
    <submittedName>
        <fullName evidence="1">Uncharacterized protein</fullName>
    </submittedName>
</protein>
<gene>
    <name evidence="1" type="ORF">DXZ20_10420</name>
</gene>
<evidence type="ECO:0000313" key="2">
    <source>
        <dbReference type="Proteomes" id="UP000481033"/>
    </source>
</evidence>
<dbReference type="AlphaFoldDB" id="A0A6M0RIJ6"/>
<sequence>MTQWMFTARQRFIPSQTQDWHSYIKFSGFTHITEVVTLDYILCPDLIDDLMDEDWSYNVQADCRITWFTNLAYLRQRIRWRIGQDQLLAILEQPTHIHAIPPKFEFCGFDIVDDAEGNSVLTNCGQFSDQDAGFIPSDVNQFGLLSNLDHANAVAAQLRLSFSDDPHCRNCRVWQIARDLEPDD</sequence>